<gene>
    <name evidence="1" type="ORF">CLOSTHATH_03859</name>
</gene>
<organism evidence="1 2">
    <name type="scientific">Hungatella hathewayi DSM 13479</name>
    <dbReference type="NCBI Taxonomy" id="566550"/>
    <lineage>
        <taxon>Bacteria</taxon>
        <taxon>Bacillati</taxon>
        <taxon>Bacillota</taxon>
        <taxon>Clostridia</taxon>
        <taxon>Lachnospirales</taxon>
        <taxon>Lachnospiraceae</taxon>
        <taxon>Hungatella</taxon>
    </lineage>
</organism>
<evidence type="ECO:0000313" key="2">
    <source>
        <dbReference type="Proteomes" id="UP000004968"/>
    </source>
</evidence>
<dbReference type="AlphaFoldDB" id="D3AJR8"/>
<dbReference type="EMBL" id="ACIO01000324">
    <property type="protein sequence ID" value="EFC97941.1"/>
    <property type="molecule type" value="Genomic_DNA"/>
</dbReference>
<accession>D3AJR8</accession>
<name>D3AJR8_9FIRM</name>
<evidence type="ECO:0000313" key="1">
    <source>
        <dbReference type="EMBL" id="EFC97941.1"/>
    </source>
</evidence>
<protein>
    <submittedName>
        <fullName evidence="1">Uncharacterized protein</fullName>
    </submittedName>
</protein>
<dbReference type="HOGENOM" id="CLU_3200768_0_0_9"/>
<reference evidence="1 2" key="1">
    <citation type="submission" date="2010-01" db="EMBL/GenBank/DDBJ databases">
        <authorList>
            <person name="Weinstock G."/>
            <person name="Sodergren E."/>
            <person name="Clifton S."/>
            <person name="Fulton L."/>
            <person name="Fulton B."/>
            <person name="Courtney L."/>
            <person name="Fronick C."/>
            <person name="Harrison M."/>
            <person name="Strong C."/>
            <person name="Farmer C."/>
            <person name="Delahaunty K."/>
            <person name="Markovic C."/>
            <person name="Hall O."/>
            <person name="Minx P."/>
            <person name="Tomlinson C."/>
            <person name="Mitreva M."/>
            <person name="Nelson J."/>
            <person name="Hou S."/>
            <person name="Wollam A."/>
            <person name="Pepin K.H."/>
            <person name="Johnson M."/>
            <person name="Bhonagiri V."/>
            <person name="Nash W.E."/>
            <person name="Warren W."/>
            <person name="Chinwalla A."/>
            <person name="Mardis E.R."/>
            <person name="Wilson R.K."/>
        </authorList>
    </citation>
    <scope>NUCLEOTIDE SEQUENCE [LARGE SCALE GENOMIC DNA]</scope>
    <source>
        <strain evidence="1 2">DSM 13479</strain>
    </source>
</reference>
<proteinExistence type="predicted"/>
<comment type="caution">
    <text evidence="1">The sequence shown here is derived from an EMBL/GenBank/DDBJ whole genome shotgun (WGS) entry which is preliminary data.</text>
</comment>
<dbReference type="Proteomes" id="UP000004968">
    <property type="component" value="Unassembled WGS sequence"/>
</dbReference>
<sequence length="45" mass="5290">MMIIFFISLVRIARCMNGERQAEGILWFRMPDMIAYPVKIAVMIL</sequence>